<name>A0A2T3NNQ1_9GAMM</name>
<comment type="caution">
    <text evidence="6">The sequence shown here is derived from an EMBL/GenBank/DDBJ whole genome shotgun (WGS) entry which is preliminary data.</text>
</comment>
<dbReference type="PANTHER" id="PTHR43309">
    <property type="entry name" value="5-OXOPROLINASE SUBUNIT C"/>
    <property type="match status" value="1"/>
</dbReference>
<evidence type="ECO:0000313" key="7">
    <source>
        <dbReference type="Proteomes" id="UP000241771"/>
    </source>
</evidence>
<dbReference type="GO" id="GO:0016787">
    <property type="term" value="F:hydrolase activity"/>
    <property type="evidence" value="ECO:0007669"/>
    <property type="project" value="UniProtKB-KW"/>
</dbReference>
<dbReference type="PANTHER" id="PTHR43309:SF4">
    <property type="entry name" value="CARBOXYLTRANSFERASE DOMAIN-CONTAINING PROTEIN"/>
    <property type="match status" value="1"/>
</dbReference>
<keyword evidence="2 6" id="KW-0378">Hydrolase</keyword>
<evidence type="ECO:0000256" key="4">
    <source>
        <dbReference type="SAM" id="MobiDB-lite"/>
    </source>
</evidence>
<dbReference type="NCBIfam" id="TIGR00724">
    <property type="entry name" value="urea_amlyse_rel"/>
    <property type="match status" value="1"/>
</dbReference>
<dbReference type="SMART" id="SM00797">
    <property type="entry name" value="AHS2"/>
    <property type="match status" value="1"/>
</dbReference>
<evidence type="ECO:0000313" key="6">
    <source>
        <dbReference type="EMBL" id="PSW17613.1"/>
    </source>
</evidence>
<keyword evidence="1" id="KW-0547">Nucleotide-binding</keyword>
<evidence type="ECO:0000256" key="2">
    <source>
        <dbReference type="ARBA" id="ARBA00022801"/>
    </source>
</evidence>
<sequence>MAGLEVVHGGMLSLVQDLGRLGVGEHGLSQGGSVDLHAHCWANYLLGNDPLSPVIEVTLGKAQFRATESCLVVITGAEMSATVDGTPVSNWQSFMLNKGQVLSFGFARKGLRAYLAVAGGFEVADTLGSCATVQRNQMGGLSKGSPLDKGDLLPISPSEASGNSNRTAGQSLAYHYIPEYADTITLRVIESYQHALFSKDEKAAFYRNVYTVSQETDRMGCRLEGQAVSTLAGGIVSEGIALGAIQIPPNGQPIILLNDRQTLGGYPKLGCVARVDLFKLAQAKPGTSVQFVNADFDEVAQEWLAYTRFFGLPL</sequence>
<dbReference type="InterPro" id="IPR003778">
    <property type="entry name" value="CT_A_B"/>
</dbReference>
<dbReference type="Gene3D" id="2.40.100.10">
    <property type="entry name" value="Cyclophilin-like"/>
    <property type="match status" value="1"/>
</dbReference>
<dbReference type="InterPro" id="IPR052708">
    <property type="entry name" value="PxpC"/>
</dbReference>
<keyword evidence="7" id="KW-1185">Reference proteome</keyword>
<dbReference type="AlphaFoldDB" id="A0A2T3NNQ1"/>
<dbReference type="SUPFAM" id="SSF50891">
    <property type="entry name" value="Cyclophilin-like"/>
    <property type="match status" value="1"/>
</dbReference>
<protein>
    <submittedName>
        <fullName evidence="6">Allophanate hydrolase</fullName>
    </submittedName>
</protein>
<dbReference type="Pfam" id="PF02626">
    <property type="entry name" value="CT_A_B"/>
    <property type="match status" value="1"/>
</dbReference>
<proteinExistence type="predicted"/>
<evidence type="ECO:0000256" key="3">
    <source>
        <dbReference type="ARBA" id="ARBA00022840"/>
    </source>
</evidence>
<feature type="domain" description="Carboxyltransferase" evidence="5">
    <location>
        <begin position="25"/>
        <end position="309"/>
    </location>
</feature>
<dbReference type="OrthoDB" id="9768696at2"/>
<evidence type="ECO:0000259" key="5">
    <source>
        <dbReference type="SMART" id="SM00797"/>
    </source>
</evidence>
<dbReference type="GO" id="GO:0005524">
    <property type="term" value="F:ATP binding"/>
    <property type="evidence" value="ECO:0007669"/>
    <property type="project" value="UniProtKB-KW"/>
</dbReference>
<reference evidence="6 7" key="1">
    <citation type="submission" date="2018-01" db="EMBL/GenBank/DDBJ databases">
        <title>Whole genome sequencing of Histamine producing bacteria.</title>
        <authorList>
            <person name="Butler K."/>
        </authorList>
    </citation>
    <scope>NUCLEOTIDE SEQUENCE [LARGE SCALE GENOMIC DNA]</scope>
    <source>
        <strain evidence="6 7">DSM 100436</strain>
    </source>
</reference>
<feature type="region of interest" description="Disordered" evidence="4">
    <location>
        <begin position="141"/>
        <end position="166"/>
    </location>
</feature>
<dbReference type="InterPro" id="IPR029000">
    <property type="entry name" value="Cyclophilin-like_dom_sf"/>
</dbReference>
<organism evidence="6 7">
    <name type="scientific">Photobacterium sanctipauli</name>
    <dbReference type="NCBI Taxonomy" id="1342794"/>
    <lineage>
        <taxon>Bacteria</taxon>
        <taxon>Pseudomonadati</taxon>
        <taxon>Pseudomonadota</taxon>
        <taxon>Gammaproteobacteria</taxon>
        <taxon>Vibrionales</taxon>
        <taxon>Vibrionaceae</taxon>
        <taxon>Photobacterium</taxon>
    </lineage>
</organism>
<dbReference type="RefSeq" id="WP_036826343.1">
    <property type="nucleotide sequence ID" value="NZ_JGVO01000740.1"/>
</dbReference>
<dbReference type="EMBL" id="PYMA01000014">
    <property type="protein sequence ID" value="PSW17613.1"/>
    <property type="molecule type" value="Genomic_DNA"/>
</dbReference>
<accession>A0A2T3NNQ1</accession>
<gene>
    <name evidence="6" type="ORF">C9I98_19020</name>
</gene>
<dbReference type="Proteomes" id="UP000241771">
    <property type="component" value="Unassembled WGS sequence"/>
</dbReference>
<evidence type="ECO:0000256" key="1">
    <source>
        <dbReference type="ARBA" id="ARBA00022741"/>
    </source>
</evidence>
<keyword evidence="3" id="KW-0067">ATP-binding</keyword>